<dbReference type="STRING" id="41447.ENSSDUP00000016313"/>
<reference evidence="1" key="1">
    <citation type="submission" date="2025-08" db="UniProtKB">
        <authorList>
            <consortium name="Ensembl"/>
        </authorList>
    </citation>
    <scope>IDENTIFICATION</scope>
</reference>
<reference evidence="1" key="2">
    <citation type="submission" date="2025-09" db="UniProtKB">
        <authorList>
            <consortium name="Ensembl"/>
        </authorList>
    </citation>
    <scope>IDENTIFICATION</scope>
</reference>
<dbReference type="AlphaFoldDB" id="A0A3B4UDQ9"/>
<keyword evidence="2" id="KW-1185">Reference proteome</keyword>
<dbReference type="GeneTree" id="ENSGT00730000111991"/>
<organism evidence="1 2">
    <name type="scientific">Seriola dumerili</name>
    <name type="common">Greater amberjack</name>
    <name type="synonym">Caranx dumerili</name>
    <dbReference type="NCBI Taxonomy" id="41447"/>
    <lineage>
        <taxon>Eukaryota</taxon>
        <taxon>Metazoa</taxon>
        <taxon>Chordata</taxon>
        <taxon>Craniata</taxon>
        <taxon>Vertebrata</taxon>
        <taxon>Euteleostomi</taxon>
        <taxon>Actinopterygii</taxon>
        <taxon>Neopterygii</taxon>
        <taxon>Teleostei</taxon>
        <taxon>Neoteleostei</taxon>
        <taxon>Acanthomorphata</taxon>
        <taxon>Carangaria</taxon>
        <taxon>Carangiformes</taxon>
        <taxon>Carangidae</taxon>
        <taxon>Seriola</taxon>
    </lineage>
</organism>
<protein>
    <submittedName>
        <fullName evidence="1">Uncharacterized protein</fullName>
    </submittedName>
</protein>
<proteinExistence type="predicted"/>
<sequence length="135" mass="14960">MRSSLHRTRGRFAAAIMFFVIHLNKKWRGSLMTISQSPYAGSPYTGSCGLLWFLPAHSVSCSPTSDNVTVCSHITCHQGRALPQREMKSEKSDSVYEEPETDHIYEGLAIETCGGGLYEELSIYAQAEGAEAPWE</sequence>
<evidence type="ECO:0000313" key="2">
    <source>
        <dbReference type="Proteomes" id="UP000261420"/>
    </source>
</evidence>
<name>A0A3B4UDQ9_SERDU</name>
<evidence type="ECO:0000313" key="1">
    <source>
        <dbReference type="Ensembl" id="ENSSDUP00000016313.1"/>
    </source>
</evidence>
<dbReference type="Ensembl" id="ENSSDUT00000016617.1">
    <property type="protein sequence ID" value="ENSSDUP00000016313.1"/>
    <property type="gene ID" value="ENSSDUG00000011909.1"/>
</dbReference>
<dbReference type="Proteomes" id="UP000261420">
    <property type="component" value="Unplaced"/>
</dbReference>
<accession>A0A3B4UDQ9</accession>